<dbReference type="InterPro" id="IPR009078">
    <property type="entry name" value="Ferritin-like_SF"/>
</dbReference>
<dbReference type="InterPro" id="IPR023188">
    <property type="entry name" value="DPS_DNA-bd_CS"/>
</dbReference>
<dbReference type="Proteomes" id="UP001595908">
    <property type="component" value="Unassembled WGS sequence"/>
</dbReference>
<reference evidence="6" key="1">
    <citation type="journal article" date="2019" name="Int. J. Syst. Evol. Microbiol.">
        <title>The Global Catalogue of Microorganisms (GCM) 10K type strain sequencing project: providing services to taxonomists for standard genome sequencing and annotation.</title>
        <authorList>
            <consortium name="The Broad Institute Genomics Platform"/>
            <consortium name="The Broad Institute Genome Sequencing Center for Infectious Disease"/>
            <person name="Wu L."/>
            <person name="Ma J."/>
        </authorList>
    </citation>
    <scope>NUCLEOTIDE SEQUENCE [LARGE SCALE GENOMIC DNA]</scope>
    <source>
        <strain evidence="6">ICMP 257</strain>
    </source>
</reference>
<dbReference type="InterPro" id="IPR012347">
    <property type="entry name" value="Ferritin-like"/>
</dbReference>
<dbReference type="Pfam" id="PF00210">
    <property type="entry name" value="Ferritin"/>
    <property type="match status" value="1"/>
</dbReference>
<feature type="domain" description="Ferritin/DPS" evidence="4">
    <location>
        <begin position="24"/>
        <end position="164"/>
    </location>
</feature>
<dbReference type="SUPFAM" id="SSF47240">
    <property type="entry name" value="Ferritin-like"/>
    <property type="match status" value="1"/>
</dbReference>
<dbReference type="InterPro" id="IPR008331">
    <property type="entry name" value="Ferritin_DPS_dom"/>
</dbReference>
<evidence type="ECO:0000256" key="1">
    <source>
        <dbReference type="ARBA" id="ARBA00009497"/>
    </source>
</evidence>
<evidence type="ECO:0000256" key="3">
    <source>
        <dbReference type="SAM" id="MobiDB-lite"/>
    </source>
</evidence>
<dbReference type="PROSITE" id="PS00818">
    <property type="entry name" value="DPS_1"/>
    <property type="match status" value="1"/>
</dbReference>
<gene>
    <name evidence="5" type="ORF">ACFPL4_14460</name>
</gene>
<dbReference type="CDD" id="cd01043">
    <property type="entry name" value="DPS"/>
    <property type="match status" value="1"/>
</dbReference>
<dbReference type="PRINTS" id="PR01346">
    <property type="entry name" value="HELNAPAPROT"/>
</dbReference>
<feature type="region of interest" description="Disordered" evidence="3">
    <location>
        <begin position="170"/>
        <end position="212"/>
    </location>
</feature>
<feature type="compositionally biased region" description="Basic residues" evidence="3">
    <location>
        <begin position="196"/>
        <end position="212"/>
    </location>
</feature>
<proteinExistence type="inferred from homology"/>
<dbReference type="EMBL" id="JBHSJE010000003">
    <property type="protein sequence ID" value="MFC4979553.1"/>
    <property type="molecule type" value="Genomic_DNA"/>
</dbReference>
<organism evidence="5 6">
    <name type="scientific">Streptomyces atroolivaceus</name>
    <dbReference type="NCBI Taxonomy" id="66869"/>
    <lineage>
        <taxon>Bacteria</taxon>
        <taxon>Bacillati</taxon>
        <taxon>Actinomycetota</taxon>
        <taxon>Actinomycetes</taxon>
        <taxon>Kitasatosporales</taxon>
        <taxon>Streptomycetaceae</taxon>
        <taxon>Streptomyces</taxon>
    </lineage>
</organism>
<protein>
    <submittedName>
        <fullName evidence="5">Dps family protein</fullName>
    </submittedName>
</protein>
<dbReference type="PANTHER" id="PTHR42932:SF3">
    <property type="entry name" value="DNA PROTECTION DURING STARVATION PROTEIN"/>
    <property type="match status" value="1"/>
</dbReference>
<dbReference type="GeneID" id="31234934"/>
<evidence type="ECO:0000256" key="2">
    <source>
        <dbReference type="RuleBase" id="RU003875"/>
    </source>
</evidence>
<evidence type="ECO:0000259" key="4">
    <source>
        <dbReference type="Pfam" id="PF00210"/>
    </source>
</evidence>
<dbReference type="PANTHER" id="PTHR42932">
    <property type="entry name" value="GENERAL STRESS PROTEIN 20U"/>
    <property type="match status" value="1"/>
</dbReference>
<dbReference type="InterPro" id="IPR002177">
    <property type="entry name" value="DPS_DNA-bd"/>
</dbReference>
<accession>A0ABV9V8I4</accession>
<comment type="caution">
    <text evidence="5">The sequence shown here is derived from an EMBL/GenBank/DDBJ whole genome shotgun (WGS) entry which is preliminary data.</text>
</comment>
<name>A0ABV9V8I4_STRAZ</name>
<comment type="similarity">
    <text evidence="1 2">Belongs to the Dps family.</text>
</comment>
<keyword evidence="6" id="KW-1185">Reference proteome</keyword>
<dbReference type="RefSeq" id="WP_033302578.1">
    <property type="nucleotide sequence ID" value="NZ_JBFAGR010000005.1"/>
</dbReference>
<sequence>MSPQSSPPRYTVPGLSTREGGRMIDLLSMRLHSLNDLALTLKHIHWNVTGPHFIAVHEMLDPQTVAVRDMADSAAERISALGGEPRGTAGVLVAERTWDDYSVGRADAIAHLGALDLVYTGIIEDHRKAAAKAASVDPVTEDLLIEHLRSLEQFQWFVRAHLENSAGALSTADAGSEKQAAEAAGPSRTTPAKKTAGTKRAAKKVTAGKRAR</sequence>
<evidence type="ECO:0000313" key="5">
    <source>
        <dbReference type="EMBL" id="MFC4979553.1"/>
    </source>
</evidence>
<dbReference type="Gene3D" id="1.20.1260.10">
    <property type="match status" value="1"/>
</dbReference>
<evidence type="ECO:0000313" key="6">
    <source>
        <dbReference type="Proteomes" id="UP001595908"/>
    </source>
</evidence>